<protein>
    <recommendedName>
        <fullName evidence="1">Anhydro-N-acetylmuramic acid kinase</fullName>
        <ecNumber evidence="1">2.7.1.170</ecNumber>
    </recommendedName>
    <alternativeName>
        <fullName evidence="1">AnhMurNAc kinase</fullName>
    </alternativeName>
</protein>
<dbReference type="PANTHER" id="PTHR30605:SF0">
    <property type="entry name" value="ANHYDRO-N-ACETYLMURAMIC ACID KINASE"/>
    <property type="match status" value="1"/>
</dbReference>
<dbReference type="PANTHER" id="PTHR30605">
    <property type="entry name" value="ANHYDRO-N-ACETYLMURAMIC ACID KINASE"/>
    <property type="match status" value="1"/>
</dbReference>
<dbReference type="AlphaFoldDB" id="A0A7D4UE85"/>
<reference evidence="2 3" key="1">
    <citation type="submission" date="2020-05" db="EMBL/GenBank/DDBJ databases">
        <title>Mucilaginibacter mali sp. nov.</title>
        <authorList>
            <person name="Kim H.S."/>
            <person name="Lee K.C."/>
            <person name="Suh M.K."/>
            <person name="Kim J.-S."/>
            <person name="Han K.-I."/>
            <person name="Eom M.K."/>
            <person name="Shin Y.K."/>
            <person name="Lee J.-S."/>
        </authorList>
    </citation>
    <scope>NUCLEOTIDE SEQUENCE [LARGE SCALE GENOMIC DNA]</scope>
    <source>
        <strain evidence="2 3">G2-14</strain>
    </source>
</reference>
<organism evidence="2 3">
    <name type="scientific">Mucilaginibacter mali</name>
    <dbReference type="NCBI Taxonomy" id="2740462"/>
    <lineage>
        <taxon>Bacteria</taxon>
        <taxon>Pseudomonadati</taxon>
        <taxon>Bacteroidota</taxon>
        <taxon>Sphingobacteriia</taxon>
        <taxon>Sphingobacteriales</taxon>
        <taxon>Sphingobacteriaceae</taxon>
        <taxon>Mucilaginibacter</taxon>
    </lineage>
</organism>
<gene>
    <name evidence="1" type="primary">anmK</name>
    <name evidence="2" type="ORF">HQ865_18310</name>
</gene>
<dbReference type="GO" id="GO:0009254">
    <property type="term" value="P:peptidoglycan turnover"/>
    <property type="evidence" value="ECO:0007669"/>
    <property type="project" value="UniProtKB-UniRule"/>
</dbReference>
<name>A0A7D4UE85_9SPHI</name>
<dbReference type="Proteomes" id="UP000505355">
    <property type="component" value="Chromosome"/>
</dbReference>
<dbReference type="KEGG" id="mmab:HQ865_18310"/>
<keyword evidence="1" id="KW-0067">ATP-binding</keyword>
<proteinExistence type="inferred from homology"/>
<accession>A0A7D4UE85</accession>
<dbReference type="SUPFAM" id="SSF53067">
    <property type="entry name" value="Actin-like ATPase domain"/>
    <property type="match status" value="1"/>
</dbReference>
<keyword evidence="1" id="KW-0547">Nucleotide-binding</keyword>
<comment type="catalytic activity">
    <reaction evidence="1">
        <text>1,6-anhydro-N-acetyl-beta-muramate + ATP + H2O = N-acetyl-D-muramate 6-phosphate + ADP + H(+)</text>
        <dbReference type="Rhea" id="RHEA:24952"/>
        <dbReference type="ChEBI" id="CHEBI:15377"/>
        <dbReference type="ChEBI" id="CHEBI:15378"/>
        <dbReference type="ChEBI" id="CHEBI:30616"/>
        <dbReference type="ChEBI" id="CHEBI:58690"/>
        <dbReference type="ChEBI" id="CHEBI:58722"/>
        <dbReference type="ChEBI" id="CHEBI:456216"/>
        <dbReference type="EC" id="2.7.1.170"/>
    </reaction>
</comment>
<dbReference type="InterPro" id="IPR043129">
    <property type="entry name" value="ATPase_NBD"/>
</dbReference>
<dbReference type="GO" id="GO:0016301">
    <property type="term" value="F:kinase activity"/>
    <property type="evidence" value="ECO:0007669"/>
    <property type="project" value="UniProtKB-KW"/>
</dbReference>
<keyword evidence="1" id="KW-0119">Carbohydrate metabolism</keyword>
<dbReference type="EMBL" id="CP054139">
    <property type="protein sequence ID" value="QKJ33198.1"/>
    <property type="molecule type" value="Genomic_DNA"/>
</dbReference>
<comment type="similarity">
    <text evidence="1">Belongs to the anhydro-N-acetylmuramic acid kinase family.</text>
</comment>
<sequence>MNRNLQHLFNIAQKPQRLVVGLMSGTSLDGLDIALCRFSGHGMATKFELLEFTTTPYAADFKAEIQQLFAKKIIGLEKLTLMNAYVGSFHAELILAALKQWGVSPADVDMIASHGQTIYHAPKRLHGQAAYPNATLQIGDGDHIAVKTGILTISDMRQKHIAAGGEGAPLALYGDVIMGSQTGEDRILLNIGGIANLTWLPGNGNGAEIICCDTGPGNTLIDAACRKYFDMPYDEDSRIALSGKVSEALLDALLDNPYFKAPAPKTTGPELFSIAYVEKAQQVSNTTGLSLRDIVATLSAFTVKSISGFIQDNGMQSVKRILISGGGAKNKFVVDGLTAELAPAMISDTNYLGVNPDAKEAILFALLGNEALVGEPMHIGGNPAVLMGKFSFAG</sequence>
<evidence type="ECO:0000256" key="1">
    <source>
        <dbReference type="HAMAP-Rule" id="MF_01270"/>
    </source>
</evidence>
<keyword evidence="1" id="KW-0808">Transferase</keyword>
<dbReference type="Pfam" id="PF03702">
    <property type="entry name" value="AnmK"/>
    <property type="match status" value="1"/>
</dbReference>
<dbReference type="GO" id="GO:0006040">
    <property type="term" value="P:amino sugar metabolic process"/>
    <property type="evidence" value="ECO:0007669"/>
    <property type="project" value="InterPro"/>
</dbReference>
<dbReference type="GO" id="GO:0016773">
    <property type="term" value="F:phosphotransferase activity, alcohol group as acceptor"/>
    <property type="evidence" value="ECO:0007669"/>
    <property type="project" value="UniProtKB-UniRule"/>
</dbReference>
<dbReference type="GO" id="GO:0005524">
    <property type="term" value="F:ATP binding"/>
    <property type="evidence" value="ECO:0007669"/>
    <property type="project" value="UniProtKB-UniRule"/>
</dbReference>
<evidence type="ECO:0000313" key="3">
    <source>
        <dbReference type="Proteomes" id="UP000505355"/>
    </source>
</evidence>
<dbReference type="InterPro" id="IPR005338">
    <property type="entry name" value="Anhydro_N_Ac-Mur_kinase"/>
</dbReference>
<dbReference type="CDD" id="cd24050">
    <property type="entry name" value="ASKHA_NBD_ANMK"/>
    <property type="match status" value="1"/>
</dbReference>
<feature type="binding site" evidence="1">
    <location>
        <begin position="25"/>
        <end position="32"/>
    </location>
    <ligand>
        <name>ATP</name>
        <dbReference type="ChEBI" id="CHEBI:30616"/>
    </ligand>
</feature>
<keyword evidence="1 2" id="KW-0418">Kinase</keyword>
<dbReference type="HAMAP" id="MF_01270">
    <property type="entry name" value="AnhMurNAc_kinase"/>
    <property type="match status" value="1"/>
</dbReference>
<dbReference type="UniPathway" id="UPA00544"/>
<evidence type="ECO:0000313" key="2">
    <source>
        <dbReference type="EMBL" id="QKJ33198.1"/>
    </source>
</evidence>
<dbReference type="UniPathway" id="UPA00343"/>
<dbReference type="EC" id="2.7.1.170" evidence="1"/>
<keyword evidence="3" id="KW-1185">Reference proteome</keyword>
<comment type="function">
    <text evidence="1">Catalyzes the specific phosphorylation of 1,6-anhydro-N-acetylmuramic acid (anhMurNAc) with the simultaneous cleavage of the 1,6-anhydro ring, generating MurNAc-6-P. Is required for the utilization of anhMurNAc either imported from the medium or derived from its own cell wall murein, and thus plays a role in cell wall recycling.</text>
</comment>
<comment type="pathway">
    <text evidence="1">Amino-sugar metabolism; 1,6-anhydro-N-acetylmuramate degradation.</text>
</comment>
<dbReference type="Gene3D" id="3.30.420.40">
    <property type="match status" value="2"/>
</dbReference>
<dbReference type="GO" id="GO:0097175">
    <property type="term" value="P:1,6-anhydro-N-acetyl-beta-muramic acid catabolic process"/>
    <property type="evidence" value="ECO:0007669"/>
    <property type="project" value="UniProtKB-UniRule"/>
</dbReference>
<comment type="pathway">
    <text evidence="1">Cell wall biogenesis; peptidoglycan recycling.</text>
</comment>